<sequence length="832" mass="92308">MKKKTLVILLIIPFIIGLLSFVSVVLLNITSASNISAIKTPYNTDGEGFKVSDTPYLLEATPVINDPNIILRDGNNLVWEIVDSESVKDIATVSSTDNETFYLNALSEGEVTLKCKTENGGVEVNIKAIIYEDGAIIITPSRSGTGTQVEDTRYFGEYDISYDEVSKDTKLTKNHAKVQLNINIYGDNISENDLELVETSSNITYENKVITINDEGDGSGYLTLRANYISSTYTFNIVNNGVNVYNYNDLLMCTNFSSSGEIVVLQTSLGSLKEVYKGNDVPISGSVGEEQGAYKYEVSLPLERLDPSENIELFGNYDVSNDSFNFNNELYYTETTYNHKYLDDWNKAHPDSEVSTDIKVGIRVQKDFYGNGFNINMNNLCFPNNGTISQDVLKLAPSEKDYFFGPLAYVTIGAPNVFPSVVKAYGEDNAGLMIDGDNITVNDLKIQNIDDNSNKRNYAYIGTVIEVNGENNTIKNSIIRLGKTLVRAFDSDNLLIDNCILSRSGEFSLKIGSNEEIKADQTKEINYEYDGQDYSFNFDEFFSISNSGLGANSLLEEYLGLEDTGINLPSNVLYDMLRTLQDALNNTTNIVNNDGTINYASEVTVNNTSFEDSGLFSIAFETRFNGPFLFNGLSSSIQSVLSALNSPTPDNIGGTSLPVKLNLTGDTYFYDYKNINNIDVTNLIEENISTYLSGVIGEDVNVTIDNFFPMRPILIDRATELDYIYQDDKNDKYLNTMIAYYGGGLNLSTLDTSNLNENSLETMSEEINVDLLSESDKYVSSNRIAQILSRCVLFAAGFEPFKFITNGKVNNDVPPLFGEHPTVNTLKENLTK</sequence>
<name>A0A9D9DI10_9BACL</name>
<comment type="caution">
    <text evidence="2">The sequence shown here is derived from an EMBL/GenBank/DDBJ whole genome shotgun (WGS) entry which is preliminary data.</text>
</comment>
<reference evidence="2" key="1">
    <citation type="submission" date="2020-10" db="EMBL/GenBank/DDBJ databases">
        <authorList>
            <person name="Gilroy R."/>
        </authorList>
    </citation>
    <scope>NUCLEOTIDE SEQUENCE</scope>
    <source>
        <strain evidence="2">11159</strain>
    </source>
</reference>
<organism evidence="2 3">
    <name type="scientific">Candidatus Onthovivens merdipullorum</name>
    <dbReference type="NCBI Taxonomy" id="2840889"/>
    <lineage>
        <taxon>Bacteria</taxon>
        <taxon>Bacillati</taxon>
        <taxon>Bacillota</taxon>
        <taxon>Bacilli</taxon>
        <taxon>Bacillales</taxon>
        <taxon>Candidatus Onthovivens</taxon>
    </lineage>
</organism>
<gene>
    <name evidence="2" type="ORF">IAC58_01545</name>
</gene>
<evidence type="ECO:0000256" key="1">
    <source>
        <dbReference type="SAM" id="Phobius"/>
    </source>
</evidence>
<protein>
    <submittedName>
        <fullName evidence="2">Uncharacterized protein</fullName>
    </submittedName>
</protein>
<dbReference type="EMBL" id="JADIMY010000028">
    <property type="protein sequence ID" value="MBO8427227.1"/>
    <property type="molecule type" value="Genomic_DNA"/>
</dbReference>
<proteinExistence type="predicted"/>
<dbReference type="AlphaFoldDB" id="A0A9D9DI10"/>
<dbReference type="Proteomes" id="UP000823613">
    <property type="component" value="Unassembled WGS sequence"/>
</dbReference>
<keyword evidence="1" id="KW-0812">Transmembrane</keyword>
<reference evidence="2" key="2">
    <citation type="journal article" date="2021" name="PeerJ">
        <title>Extensive microbial diversity within the chicken gut microbiome revealed by metagenomics and culture.</title>
        <authorList>
            <person name="Gilroy R."/>
            <person name="Ravi A."/>
            <person name="Getino M."/>
            <person name="Pursley I."/>
            <person name="Horton D.L."/>
            <person name="Alikhan N.F."/>
            <person name="Baker D."/>
            <person name="Gharbi K."/>
            <person name="Hall N."/>
            <person name="Watson M."/>
            <person name="Adriaenssens E.M."/>
            <person name="Foster-Nyarko E."/>
            <person name="Jarju S."/>
            <person name="Secka A."/>
            <person name="Antonio M."/>
            <person name="Oren A."/>
            <person name="Chaudhuri R.R."/>
            <person name="La Ragione R."/>
            <person name="Hildebrand F."/>
            <person name="Pallen M.J."/>
        </authorList>
    </citation>
    <scope>NUCLEOTIDE SEQUENCE</scope>
    <source>
        <strain evidence="2">11159</strain>
    </source>
</reference>
<keyword evidence="1" id="KW-0472">Membrane</keyword>
<evidence type="ECO:0000313" key="2">
    <source>
        <dbReference type="EMBL" id="MBO8427227.1"/>
    </source>
</evidence>
<keyword evidence="1" id="KW-1133">Transmembrane helix</keyword>
<feature type="transmembrane region" description="Helical" evidence="1">
    <location>
        <begin position="7"/>
        <end position="29"/>
    </location>
</feature>
<evidence type="ECO:0000313" key="3">
    <source>
        <dbReference type="Proteomes" id="UP000823613"/>
    </source>
</evidence>
<accession>A0A9D9DI10</accession>